<evidence type="ECO:0000256" key="2">
    <source>
        <dbReference type="ARBA" id="ARBA00022576"/>
    </source>
</evidence>
<dbReference type="CDD" id="cd00616">
    <property type="entry name" value="AHBA_syn"/>
    <property type="match status" value="1"/>
</dbReference>
<keyword evidence="2 6" id="KW-0032">Aminotransferase</keyword>
<reference evidence="6 7" key="1">
    <citation type="submission" date="2023-12" db="EMBL/GenBank/DDBJ databases">
        <title>Streptomyces sp. V4-01.</title>
        <authorList>
            <person name="Somphong A."/>
            <person name="Phongsopitanun W."/>
        </authorList>
    </citation>
    <scope>NUCLEOTIDE SEQUENCE [LARGE SCALE GENOMIC DNA]</scope>
    <source>
        <strain evidence="6 7">V4-01</strain>
    </source>
</reference>
<proteinExistence type="inferred from homology"/>
<dbReference type="InterPro" id="IPR015424">
    <property type="entry name" value="PyrdxlP-dep_Trfase"/>
</dbReference>
<dbReference type="Proteomes" id="UP001344658">
    <property type="component" value="Unassembled WGS sequence"/>
</dbReference>
<sequence>MNGGPVGELALTGGEPVLGSLAPVDWPRTTDADRAAVLSVLDSNVLVSDRTAEQTAVERLEGSWARYLGVRRCVGVSNGTTAIELALLAHGVGPGDEVVVPALTFVATAMAVVHVGATPVYADVDPVTFTMTAQSLAAEITERTKAVIPVHLHGLSADMGALMEVARRHGCVVIEDAAQAQGARYLGVPSGAYGNTATFSLQMTKNLPTCGEGGLVVTDDERVADRIVQLRQFGETIRADRPRRYVSHRVGFNAKLNNVQAAYTSSQLERFDAYHAARRSNVAAFLSRLGHLEGLTCPSEPDGYEHAWHILRFVVDFDGLFPGVDTATARGVLMRALRAEGLPATRYQMMPLPEQPALRSLCRQTPASWPVAQQVIDRSFTLQQRHLAPDAGPLLQSFADVMEKVWAHLKVLEELADGAGR</sequence>
<evidence type="ECO:0000256" key="4">
    <source>
        <dbReference type="ARBA" id="ARBA00038398"/>
    </source>
</evidence>
<dbReference type="Gene3D" id="3.90.1150.10">
    <property type="entry name" value="Aspartate Aminotransferase, domain 1"/>
    <property type="match status" value="1"/>
</dbReference>
<dbReference type="SUPFAM" id="SSF53383">
    <property type="entry name" value="PLP-dependent transferases"/>
    <property type="match status" value="1"/>
</dbReference>
<keyword evidence="7" id="KW-1185">Reference proteome</keyword>
<evidence type="ECO:0000313" key="6">
    <source>
        <dbReference type="EMBL" id="MEE4545848.1"/>
    </source>
</evidence>
<dbReference type="GO" id="GO:0008483">
    <property type="term" value="F:transaminase activity"/>
    <property type="evidence" value="ECO:0007669"/>
    <property type="project" value="UniProtKB-KW"/>
</dbReference>
<dbReference type="Pfam" id="PF01041">
    <property type="entry name" value="DegT_DnrJ_EryC1"/>
    <property type="match status" value="1"/>
</dbReference>
<dbReference type="EC" id="2.6.1.-" evidence="6"/>
<dbReference type="InterPro" id="IPR015421">
    <property type="entry name" value="PyrdxlP-dep_Trfase_major"/>
</dbReference>
<comment type="caution">
    <text evidence="6">The sequence shown here is derived from an EMBL/GenBank/DDBJ whole genome shotgun (WGS) entry which is preliminary data.</text>
</comment>
<accession>A0ABU7PJJ4</accession>
<gene>
    <name evidence="6" type="ORF">V2S66_28250</name>
</gene>
<evidence type="ECO:0000256" key="3">
    <source>
        <dbReference type="ARBA" id="ARBA00022898"/>
    </source>
</evidence>
<protein>
    <submittedName>
        <fullName evidence="6">DegT/DnrJ/EryC1/StrS family aminotransferase</fullName>
        <ecNumber evidence="6">2.6.1.-</ecNumber>
    </submittedName>
</protein>
<dbReference type="Gene3D" id="3.40.640.10">
    <property type="entry name" value="Type I PLP-dependent aspartate aminotransferase-like (Major domain)"/>
    <property type="match status" value="1"/>
</dbReference>
<dbReference type="InterPro" id="IPR015422">
    <property type="entry name" value="PyrdxlP-dep_Trfase_small"/>
</dbReference>
<dbReference type="PANTHER" id="PTHR30244">
    <property type="entry name" value="TRANSAMINASE"/>
    <property type="match status" value="1"/>
</dbReference>
<dbReference type="PIRSF" id="PIRSF000390">
    <property type="entry name" value="PLP_StrS"/>
    <property type="match status" value="1"/>
</dbReference>
<evidence type="ECO:0000256" key="1">
    <source>
        <dbReference type="ARBA" id="ARBA00001933"/>
    </source>
</evidence>
<name>A0ABU7PJJ4_9ACTN</name>
<comment type="similarity">
    <text evidence="4">Belongs to the DegT/DnrJ/EryC1 family. L-glutamine:2-deoxy-scyllo-inosose/scyllo-inosose aminotransferase subfamily.</text>
</comment>
<keyword evidence="6" id="KW-0808">Transferase</keyword>
<organism evidence="6 7">
    <name type="scientific">Actinacidiphila polyblastidii</name>
    <dbReference type="NCBI Taxonomy" id="3110430"/>
    <lineage>
        <taxon>Bacteria</taxon>
        <taxon>Bacillati</taxon>
        <taxon>Actinomycetota</taxon>
        <taxon>Actinomycetes</taxon>
        <taxon>Kitasatosporales</taxon>
        <taxon>Streptomycetaceae</taxon>
        <taxon>Actinacidiphila</taxon>
    </lineage>
</organism>
<dbReference type="EMBL" id="JAZEWV010000035">
    <property type="protein sequence ID" value="MEE4545848.1"/>
    <property type="molecule type" value="Genomic_DNA"/>
</dbReference>
<evidence type="ECO:0000256" key="5">
    <source>
        <dbReference type="RuleBase" id="RU004508"/>
    </source>
</evidence>
<dbReference type="RefSeq" id="WP_330799553.1">
    <property type="nucleotide sequence ID" value="NZ_JAZEWV010000035.1"/>
</dbReference>
<dbReference type="PANTHER" id="PTHR30244:SF34">
    <property type="entry name" value="DTDP-4-AMINO-4,6-DIDEOXYGALACTOSE TRANSAMINASE"/>
    <property type="match status" value="1"/>
</dbReference>
<keyword evidence="3 5" id="KW-0663">Pyridoxal phosphate</keyword>
<comment type="cofactor">
    <cofactor evidence="1">
        <name>pyridoxal 5'-phosphate</name>
        <dbReference type="ChEBI" id="CHEBI:597326"/>
    </cofactor>
</comment>
<evidence type="ECO:0000313" key="7">
    <source>
        <dbReference type="Proteomes" id="UP001344658"/>
    </source>
</evidence>
<dbReference type="InterPro" id="IPR000653">
    <property type="entry name" value="DegT/StrS_aminotransferase"/>
</dbReference>